<dbReference type="EMBL" id="CABFNQ020000647">
    <property type="protein sequence ID" value="CAH0020916.1"/>
    <property type="molecule type" value="Genomic_DNA"/>
</dbReference>
<keyword evidence="2" id="KW-1185">Reference proteome</keyword>
<name>A0A9N9YEU2_9HYPO</name>
<reference evidence="1" key="1">
    <citation type="submission" date="2021-10" db="EMBL/GenBank/DDBJ databases">
        <authorList>
            <person name="Piombo E."/>
        </authorList>
    </citation>
    <scope>NUCLEOTIDE SEQUENCE</scope>
</reference>
<gene>
    <name evidence="1" type="ORF">CRHIZ90672A_00012696</name>
</gene>
<dbReference type="Proteomes" id="UP000696573">
    <property type="component" value="Unassembled WGS sequence"/>
</dbReference>
<protein>
    <submittedName>
        <fullName evidence="1">Uncharacterized protein</fullName>
    </submittedName>
</protein>
<evidence type="ECO:0000313" key="2">
    <source>
        <dbReference type="Proteomes" id="UP000696573"/>
    </source>
</evidence>
<proteinExistence type="predicted"/>
<dbReference type="AlphaFoldDB" id="A0A9N9YEU2"/>
<evidence type="ECO:0000313" key="1">
    <source>
        <dbReference type="EMBL" id="CAH0020916.1"/>
    </source>
</evidence>
<comment type="caution">
    <text evidence="1">The sequence shown here is derived from an EMBL/GenBank/DDBJ whole genome shotgun (WGS) entry which is preliminary data.</text>
</comment>
<organism evidence="1 2">
    <name type="scientific">Clonostachys rhizophaga</name>
    <dbReference type="NCBI Taxonomy" id="160324"/>
    <lineage>
        <taxon>Eukaryota</taxon>
        <taxon>Fungi</taxon>
        <taxon>Dikarya</taxon>
        <taxon>Ascomycota</taxon>
        <taxon>Pezizomycotina</taxon>
        <taxon>Sordariomycetes</taxon>
        <taxon>Hypocreomycetidae</taxon>
        <taxon>Hypocreales</taxon>
        <taxon>Bionectriaceae</taxon>
        <taxon>Clonostachys</taxon>
    </lineage>
</organism>
<accession>A0A9N9YEU2</accession>
<sequence length="62" mass="6850">MEISGRGRIQWLLGFIIGRVYRGAENAGGDTFIIHIALGKPRDLMGSRIESLLRGIIARLVD</sequence>